<keyword evidence="2" id="KW-1185">Reference proteome</keyword>
<protein>
    <recommendedName>
        <fullName evidence="3">DUF1484 family protein</fullName>
    </recommendedName>
</protein>
<accession>A0A916IUE1</accession>
<dbReference type="EMBL" id="CAJPUY010000007">
    <property type="protein sequence ID" value="CAG2140141.1"/>
    <property type="molecule type" value="Genomic_DNA"/>
</dbReference>
<gene>
    <name evidence="1" type="ORF">LMG31506_02181</name>
</gene>
<dbReference type="Proteomes" id="UP000672934">
    <property type="component" value="Unassembled WGS sequence"/>
</dbReference>
<sequence>MPVFLTKVETNGPTLLESVSAGLHGVLTLLEISSERSEDCYAAHCLLAMLKARIDDVLQGDCEAC</sequence>
<evidence type="ECO:0008006" key="3">
    <source>
        <dbReference type="Google" id="ProtNLM"/>
    </source>
</evidence>
<name>A0A916IUE1_9BURK</name>
<evidence type="ECO:0000313" key="2">
    <source>
        <dbReference type="Proteomes" id="UP000672934"/>
    </source>
</evidence>
<evidence type="ECO:0000313" key="1">
    <source>
        <dbReference type="EMBL" id="CAG2140141.1"/>
    </source>
</evidence>
<organism evidence="1 2">
    <name type="scientific">Cupriavidus yeoncheonensis</name>
    <dbReference type="NCBI Taxonomy" id="1462994"/>
    <lineage>
        <taxon>Bacteria</taxon>
        <taxon>Pseudomonadati</taxon>
        <taxon>Pseudomonadota</taxon>
        <taxon>Betaproteobacteria</taxon>
        <taxon>Burkholderiales</taxon>
        <taxon>Burkholderiaceae</taxon>
        <taxon>Cupriavidus</taxon>
    </lineage>
</organism>
<proteinExistence type="predicted"/>
<comment type="caution">
    <text evidence="1">The sequence shown here is derived from an EMBL/GenBank/DDBJ whole genome shotgun (WGS) entry which is preliminary data.</text>
</comment>
<dbReference type="AlphaFoldDB" id="A0A916IUE1"/>
<reference evidence="1" key="1">
    <citation type="submission" date="2021-03" db="EMBL/GenBank/DDBJ databases">
        <authorList>
            <person name="Peeters C."/>
        </authorList>
    </citation>
    <scope>NUCLEOTIDE SEQUENCE</scope>
    <source>
        <strain evidence="1">LMG 31506</strain>
    </source>
</reference>